<dbReference type="PANTHER" id="PTHR30246">
    <property type="entry name" value="2-KETO-3-DEOXY-6-PHOSPHOGLUCONATE ALDOLASE"/>
    <property type="match status" value="1"/>
</dbReference>
<dbReference type="SUPFAM" id="SSF51569">
    <property type="entry name" value="Aldolase"/>
    <property type="match status" value="1"/>
</dbReference>
<keyword evidence="7" id="KW-1185">Reference proteome</keyword>
<dbReference type="OrthoDB" id="1476984at2759"/>
<dbReference type="InterPro" id="IPR000887">
    <property type="entry name" value="Aldlse_KDPG_KHG"/>
</dbReference>
<comment type="caution">
    <text evidence="6">The sequence shown here is derived from an EMBL/GenBank/DDBJ whole genome shotgun (WGS) entry which is preliminary data.</text>
</comment>
<dbReference type="PANTHER" id="PTHR30246:SF1">
    <property type="entry name" value="2-DEHYDRO-3-DEOXY-6-PHOSPHOGALACTONATE ALDOLASE-RELATED"/>
    <property type="match status" value="1"/>
</dbReference>
<proteinExistence type="inferred from homology"/>
<evidence type="ECO:0000256" key="1">
    <source>
        <dbReference type="ARBA" id="ARBA00004761"/>
    </source>
</evidence>
<dbReference type="Proteomes" id="UP000245207">
    <property type="component" value="Unassembled WGS sequence"/>
</dbReference>
<evidence type="ECO:0000256" key="3">
    <source>
        <dbReference type="ARBA" id="ARBA00011233"/>
    </source>
</evidence>
<keyword evidence="4" id="KW-0456">Lyase</keyword>
<sequence>MVVEVEDAVKEIDTDKRANLVHIDSATKTVDAQVLKFKVRPYMHHGSLSYISKPTLALKMQIKKLYQLKKEHLNDDDMDLLLCVDNLIHLATRYYHGTKDLPFKWLMMTFLPGDKRGWKISYPDYVTIDDLLTLPKPDVIYVESDDEEEECDTPSHSEARAYYLLCLESVSATLHDIYTEKRSRLTSINQYVLKRDERNTALSEICYLETLHHEATAALAQMLADPRMVRRANDTTCIGYDYYNQSFGTVGTVLNPGDAQKAKKAGVKFIMSPAIDILDQDSEDLLYIYIPGVVTPTEVYLVGEYIAHGASSVVLSDAIFDKEAMAQRNFSAVHQLARLAASKGCEAVER</sequence>
<comment type="pathway">
    <text evidence="1">Carbohydrate acid metabolism.</text>
</comment>
<dbReference type="STRING" id="35608.A0A2U1PQU5"/>
<organism evidence="6 7">
    <name type="scientific">Artemisia annua</name>
    <name type="common">Sweet wormwood</name>
    <dbReference type="NCBI Taxonomy" id="35608"/>
    <lineage>
        <taxon>Eukaryota</taxon>
        <taxon>Viridiplantae</taxon>
        <taxon>Streptophyta</taxon>
        <taxon>Embryophyta</taxon>
        <taxon>Tracheophyta</taxon>
        <taxon>Spermatophyta</taxon>
        <taxon>Magnoliopsida</taxon>
        <taxon>eudicotyledons</taxon>
        <taxon>Gunneridae</taxon>
        <taxon>Pentapetalae</taxon>
        <taxon>asterids</taxon>
        <taxon>campanulids</taxon>
        <taxon>Asterales</taxon>
        <taxon>Asteraceae</taxon>
        <taxon>Asteroideae</taxon>
        <taxon>Anthemideae</taxon>
        <taxon>Artemisiinae</taxon>
        <taxon>Artemisia</taxon>
    </lineage>
</organism>
<evidence type="ECO:0000313" key="7">
    <source>
        <dbReference type="Proteomes" id="UP000245207"/>
    </source>
</evidence>
<evidence type="ECO:0000313" key="6">
    <source>
        <dbReference type="EMBL" id="PWA88138.1"/>
    </source>
</evidence>
<reference evidence="6 7" key="1">
    <citation type="journal article" date="2018" name="Mol. Plant">
        <title>The genome of Artemisia annua provides insight into the evolution of Asteraceae family and artemisinin biosynthesis.</title>
        <authorList>
            <person name="Shen Q."/>
            <person name="Zhang L."/>
            <person name="Liao Z."/>
            <person name="Wang S."/>
            <person name="Yan T."/>
            <person name="Shi P."/>
            <person name="Liu M."/>
            <person name="Fu X."/>
            <person name="Pan Q."/>
            <person name="Wang Y."/>
            <person name="Lv Z."/>
            <person name="Lu X."/>
            <person name="Zhang F."/>
            <person name="Jiang W."/>
            <person name="Ma Y."/>
            <person name="Chen M."/>
            <person name="Hao X."/>
            <person name="Li L."/>
            <person name="Tang Y."/>
            <person name="Lv G."/>
            <person name="Zhou Y."/>
            <person name="Sun X."/>
            <person name="Brodelius P.E."/>
            <person name="Rose J.K.C."/>
            <person name="Tang K."/>
        </authorList>
    </citation>
    <scope>NUCLEOTIDE SEQUENCE [LARGE SCALE GENOMIC DNA]</scope>
    <source>
        <strain evidence="7">cv. Huhao1</strain>
        <tissue evidence="6">Leaf</tissue>
    </source>
</reference>
<dbReference type="EMBL" id="PKPP01000842">
    <property type="protein sequence ID" value="PWA88138.1"/>
    <property type="molecule type" value="Genomic_DNA"/>
</dbReference>
<name>A0A2U1PQU5_ARTAN</name>
<dbReference type="Gene3D" id="3.20.20.70">
    <property type="entry name" value="Aldolase class I"/>
    <property type="match status" value="1"/>
</dbReference>
<dbReference type="InterPro" id="IPR013785">
    <property type="entry name" value="Aldolase_TIM"/>
</dbReference>
<keyword evidence="5" id="KW-0119">Carbohydrate metabolism</keyword>
<comment type="similarity">
    <text evidence="2">Belongs to the KHG/KDPG aldolase family.</text>
</comment>
<protein>
    <submittedName>
        <fullName evidence="6">Aldolase-type TIM barrel</fullName>
    </submittedName>
</protein>
<evidence type="ECO:0000256" key="2">
    <source>
        <dbReference type="ARBA" id="ARBA00006906"/>
    </source>
</evidence>
<comment type="subunit">
    <text evidence="3">Homotrimer.</text>
</comment>
<dbReference type="GO" id="GO:0016829">
    <property type="term" value="F:lyase activity"/>
    <property type="evidence" value="ECO:0007669"/>
    <property type="project" value="UniProtKB-KW"/>
</dbReference>
<gene>
    <name evidence="6" type="ORF">CTI12_AA123340</name>
</gene>
<evidence type="ECO:0000256" key="4">
    <source>
        <dbReference type="ARBA" id="ARBA00023239"/>
    </source>
</evidence>
<dbReference type="AlphaFoldDB" id="A0A2U1PQU5"/>
<accession>A0A2U1PQU5</accession>
<evidence type="ECO:0000256" key="5">
    <source>
        <dbReference type="ARBA" id="ARBA00023277"/>
    </source>
</evidence>